<organism evidence="3">
    <name type="scientific">Rhodococcus sp. ST-10</name>
    <dbReference type="NCBI Taxonomy" id="85582"/>
    <lineage>
        <taxon>Bacteria</taxon>
        <taxon>Bacillati</taxon>
        <taxon>Actinomycetota</taxon>
        <taxon>Actinomycetes</taxon>
        <taxon>Mycobacteriales</taxon>
        <taxon>Nocardiaceae</taxon>
        <taxon>Rhodococcus</taxon>
    </lineage>
</organism>
<keyword evidence="1" id="KW-1133">Transmembrane helix</keyword>
<feature type="signal peptide" evidence="2">
    <location>
        <begin position="1"/>
        <end position="21"/>
    </location>
</feature>
<keyword evidence="1" id="KW-0472">Membrane</keyword>
<evidence type="ECO:0000256" key="1">
    <source>
        <dbReference type="SAM" id="Phobius"/>
    </source>
</evidence>
<reference evidence="3" key="1">
    <citation type="journal article" date="2012" name="J. Biosci. Bioeng.">
        <title>Isolation and characterization of styrene metabolism genes from styrene-assimilating soil bacteria Rhodococcus sp. ST-5 and ST-10.</title>
        <authorList>
            <person name="Toda H."/>
            <person name="Itoh N."/>
        </authorList>
    </citation>
    <scope>NUCLEOTIDE SEQUENCE</scope>
    <source>
        <strain evidence="3">ST-10</strain>
    </source>
</reference>
<feature type="transmembrane region" description="Helical" evidence="1">
    <location>
        <begin position="174"/>
        <end position="192"/>
    </location>
</feature>
<name>G3XEX4_9NOCA</name>
<dbReference type="EMBL" id="AB594506">
    <property type="protein sequence ID" value="BAL04131.1"/>
    <property type="molecule type" value="Genomic_DNA"/>
</dbReference>
<accession>G3XEX4</accession>
<keyword evidence="1" id="KW-0812">Transmembrane</keyword>
<evidence type="ECO:0000313" key="3">
    <source>
        <dbReference type="EMBL" id="BAL04131.1"/>
    </source>
</evidence>
<keyword evidence="2" id="KW-0732">Signal</keyword>
<evidence type="ECO:0000256" key="2">
    <source>
        <dbReference type="SAM" id="SignalP"/>
    </source>
</evidence>
<feature type="chain" id="PRO_5038790940" evidence="2">
    <location>
        <begin position="22"/>
        <end position="226"/>
    </location>
</feature>
<feature type="non-terminal residue" evidence="3">
    <location>
        <position position="226"/>
    </location>
</feature>
<sequence>MALRRTLALALMGLLGAALLAFPFATDMFAKTKGVDDLTGAFRDSFTGQALNATSSDMATVEAMSRQMQDEMLPSLPQALGMNPLQFQEFMTQNYPIASSGIAQLDTVVPRFQGLVTGLNQQADSFRQADSIPTSYLPALTVPFLFVLPGAVLTLLAIACLITRRHGLVKGASFAAVIIGLVFVIAPFALSVPAKARAVDEMTGSFSTTFSNTGAAQVQNDLILTR</sequence>
<feature type="transmembrane region" description="Helical" evidence="1">
    <location>
        <begin position="136"/>
        <end position="162"/>
    </location>
</feature>
<dbReference type="AlphaFoldDB" id="G3XEX4"/>
<protein>
    <submittedName>
        <fullName evidence="3">Uncharacterized protein</fullName>
    </submittedName>
</protein>
<proteinExistence type="predicted"/>